<organism evidence="1 2">
    <name type="scientific">Panagrellus redivivus</name>
    <name type="common">Microworm</name>
    <dbReference type="NCBI Taxonomy" id="6233"/>
    <lineage>
        <taxon>Eukaryota</taxon>
        <taxon>Metazoa</taxon>
        <taxon>Ecdysozoa</taxon>
        <taxon>Nematoda</taxon>
        <taxon>Chromadorea</taxon>
        <taxon>Rhabditida</taxon>
        <taxon>Tylenchina</taxon>
        <taxon>Panagrolaimomorpha</taxon>
        <taxon>Panagrolaimoidea</taxon>
        <taxon>Panagrolaimidae</taxon>
        <taxon>Panagrellus</taxon>
    </lineage>
</organism>
<dbReference type="AlphaFoldDB" id="A0A7E4WAK5"/>
<keyword evidence="1" id="KW-1185">Reference proteome</keyword>
<reference evidence="2" key="2">
    <citation type="submission" date="2020-10" db="UniProtKB">
        <authorList>
            <consortium name="WormBaseParasite"/>
        </authorList>
    </citation>
    <scope>IDENTIFICATION</scope>
</reference>
<reference evidence="1" key="1">
    <citation type="journal article" date="2013" name="Genetics">
        <title>The draft genome and transcriptome of Panagrellus redivivus are shaped by the harsh demands of a free-living lifestyle.</title>
        <authorList>
            <person name="Srinivasan J."/>
            <person name="Dillman A.R."/>
            <person name="Macchietto M.G."/>
            <person name="Heikkinen L."/>
            <person name="Lakso M."/>
            <person name="Fracchia K.M."/>
            <person name="Antoshechkin I."/>
            <person name="Mortazavi A."/>
            <person name="Wong G."/>
            <person name="Sternberg P.W."/>
        </authorList>
    </citation>
    <scope>NUCLEOTIDE SEQUENCE [LARGE SCALE GENOMIC DNA]</scope>
    <source>
        <strain evidence="1">MT8872</strain>
    </source>
</reference>
<evidence type="ECO:0000313" key="1">
    <source>
        <dbReference type="Proteomes" id="UP000492821"/>
    </source>
</evidence>
<accession>A0A7E4WAK5</accession>
<sequence length="127" mass="14662">MLPLEVTERLMRITKAFGGNNLFIDRMGGWMGGRTVPLVDLGGRYAGRDTETVAFYGHREATKDTFRERFNISGFVMDCHTRDEMIMTAGQCRAAQWLQIEGYCQQENFKKYIESSSSITKKHKFYN</sequence>
<name>A0A7E4WAK5_PANRE</name>
<evidence type="ECO:0000313" key="2">
    <source>
        <dbReference type="WBParaSite" id="Pan_g9395.t1"/>
    </source>
</evidence>
<dbReference type="WBParaSite" id="Pan_g9395.t1">
    <property type="protein sequence ID" value="Pan_g9395.t1"/>
    <property type="gene ID" value="Pan_g9395"/>
</dbReference>
<proteinExistence type="predicted"/>
<protein>
    <submittedName>
        <fullName evidence="2">Rhodanese domain-containing protein</fullName>
    </submittedName>
</protein>
<dbReference type="Proteomes" id="UP000492821">
    <property type="component" value="Unassembled WGS sequence"/>
</dbReference>